<keyword evidence="1" id="KW-0472">Membrane</keyword>
<gene>
    <name evidence="2" type="primary">rho_1</name>
    <name evidence="2" type="ORF">ERS672216_00135</name>
</gene>
<organism evidence="2 3">
    <name type="scientific">Campylobacter geochelonis</name>
    <dbReference type="NCBI Taxonomy" id="1780362"/>
    <lineage>
        <taxon>Bacteria</taxon>
        <taxon>Pseudomonadati</taxon>
        <taxon>Campylobacterota</taxon>
        <taxon>Epsilonproteobacteria</taxon>
        <taxon>Campylobacterales</taxon>
        <taxon>Campylobacteraceae</taxon>
        <taxon>Campylobacter</taxon>
    </lineage>
</organism>
<evidence type="ECO:0000313" key="3">
    <source>
        <dbReference type="Proteomes" id="UP000069632"/>
    </source>
</evidence>
<dbReference type="GO" id="GO:0005886">
    <property type="term" value="C:plasma membrane"/>
    <property type="evidence" value="ECO:0007669"/>
    <property type="project" value="TreeGrafter"/>
</dbReference>
<proteinExistence type="predicted"/>
<dbReference type="InterPro" id="IPR008023">
    <property type="entry name" value="DUF748"/>
</dbReference>
<dbReference type="InterPro" id="IPR052894">
    <property type="entry name" value="AsmA-related"/>
</dbReference>
<reference evidence="2 3" key="1">
    <citation type="submission" date="2016-02" db="EMBL/GenBank/DDBJ databases">
        <authorList>
            <consortium name="Pathogen Informatics"/>
        </authorList>
    </citation>
    <scope>NUCLEOTIDE SEQUENCE [LARGE SCALE GENOMIC DNA]</scope>
    <source>
        <strain evidence="2 3">RC20</strain>
    </source>
</reference>
<dbReference type="AlphaFoldDB" id="A0A128EAH8"/>
<feature type="transmembrane region" description="Helical" evidence="1">
    <location>
        <begin position="12"/>
        <end position="34"/>
    </location>
</feature>
<evidence type="ECO:0000313" key="2">
    <source>
        <dbReference type="EMBL" id="CZE45984.1"/>
    </source>
</evidence>
<keyword evidence="1" id="KW-1133">Transmembrane helix</keyword>
<protein>
    <submittedName>
        <fullName evidence="2">Transcription termination factor</fullName>
    </submittedName>
</protein>
<dbReference type="PANTHER" id="PTHR30441">
    <property type="entry name" value="DUF748 DOMAIN-CONTAINING PROTEIN"/>
    <property type="match status" value="1"/>
</dbReference>
<dbReference type="Pfam" id="PF05359">
    <property type="entry name" value="DUF748"/>
    <property type="match status" value="1"/>
</dbReference>
<dbReference type="EMBL" id="FIZP01000001">
    <property type="protein sequence ID" value="CZE45984.1"/>
    <property type="molecule type" value="Genomic_DNA"/>
</dbReference>
<sequence>MKKFINFLRTKRGLYVSIPFTLLILYTLFGFFGVPFTIQTIVPYFLKDKAILSVESAKFNPFTYELNLTKVDLTTQKPLFQAEQIDTKINFQEIFTLALSVEVLRFKNPKINIEKERNATYNFDVFLSQNSEPKNESNKTSLFNFKLNHLKIQNGILSYKDYSLFEPFDIEFDDIDYEISGINLSKNSIGKHTLGATSKTIQNVKYNGKIDINPFKIYGTIDVEKLKINPFWLSFLDEQKIIINNGFINSKINYFLTVENGLKLGLKESNLEIFDLDILENNNTILVKSLSIPSINFKSDIAKEKRSSLLLKEIKLSSLKYADMAELGEFKASDISFDLLSNNGSKTDTKIDKIALNSLIFKDKNLTSKLENFSISKIKSSGEFSDLLAINSSFNEANATDLNITSADFNLNLAQILALNANSTFKNGNFALEIPSLSLDKTGLNYAFKDYINLSNLSIDDIKFDMDKNSSVLNLNKATFAKTTILSNKKEFAGFESFAINEFEFDLLNQNLNIKSLALSSPNFSSSVGKNGLSSINELSVLKAFSSTKSAQKQETKSGFNFSISNSSVRNATLKLKDIFDIKPIEHNIDKIDIFAKNLSSDFNSTFDINASINSTPFSLKTAGKIAIEPLNVNLNLELLSKNLSYFTPYLEQFLKASIKSGELDLNAKFNLDKKMALDGKISLKNFEIQDKEKSKFFAIKSLDIAQAKLSESSLELSKIDINSPFIKLLVQKDKKFNILELIKENNSPKTTSKSDSNFDISLFDISVNDASMDFADFSLFIPFDTKITKLNSKIDEISQKKPSKITLSGVVGNEGLSQIDIITLPFSYKDKTNFSMIFKDVALADATPYSAKFIGYEIEDGRLNLKLNYTIENSKLKASNEINLDKFSLGKKVESKEAVNLPISLAISILKDQNGQININLPISGDLNDPEFSYGGIIWGAVTKLFSDIVLSPFRLIGNVLGIDAGELSGIDFNVASSKMLDSENKKIENLTKITKEKPDIKITLTPTYNEKADTFAFKKRSFDEAVSFLMSSKLLSYKNAVKSLQTSFSLKDGDDLEKRLIEAQPFDKAKLEELAKQRAKNLQESLLELGVNPAQIVIKSVKQTDSKQDSFVPVLLGVEN</sequence>
<dbReference type="RefSeq" id="WP_075539867.1">
    <property type="nucleotide sequence ID" value="NZ_CP053844.1"/>
</dbReference>
<dbReference type="Proteomes" id="UP000069632">
    <property type="component" value="Unassembled WGS sequence"/>
</dbReference>
<dbReference type="PANTHER" id="PTHR30441:SF8">
    <property type="entry name" value="DUF748 DOMAIN-CONTAINING PROTEIN"/>
    <property type="match status" value="1"/>
</dbReference>
<dbReference type="GO" id="GO:0090313">
    <property type="term" value="P:regulation of protein targeting to membrane"/>
    <property type="evidence" value="ECO:0007669"/>
    <property type="project" value="TreeGrafter"/>
</dbReference>
<evidence type="ECO:0000256" key="1">
    <source>
        <dbReference type="SAM" id="Phobius"/>
    </source>
</evidence>
<keyword evidence="3" id="KW-1185">Reference proteome</keyword>
<name>A0A128EAH8_9BACT</name>
<keyword evidence="1" id="KW-0812">Transmembrane</keyword>
<dbReference type="OrthoDB" id="9757969at2"/>
<accession>A0A128EAH8</accession>